<dbReference type="Gene3D" id="3.60.10.10">
    <property type="entry name" value="Endonuclease/exonuclease/phosphatase"/>
    <property type="match status" value="1"/>
</dbReference>
<dbReference type="AlphaFoldDB" id="A0A5C5VNC1"/>
<keyword evidence="2" id="KW-1185">Reference proteome</keyword>
<accession>A0A5C5VNC1</accession>
<evidence type="ECO:0000313" key="2">
    <source>
        <dbReference type="Proteomes" id="UP000317243"/>
    </source>
</evidence>
<gene>
    <name evidence="1" type="ORF">KOR42_50030</name>
</gene>
<dbReference type="InterPro" id="IPR036691">
    <property type="entry name" value="Endo/exonu/phosph_ase_sf"/>
</dbReference>
<comment type="caution">
    <text evidence="1">The sequence shown here is derived from an EMBL/GenBank/DDBJ whole genome shotgun (WGS) entry which is preliminary data.</text>
</comment>
<reference evidence="1 2" key="1">
    <citation type="submission" date="2019-02" db="EMBL/GenBank/DDBJ databases">
        <title>Deep-cultivation of Planctomycetes and their phenomic and genomic characterization uncovers novel biology.</title>
        <authorList>
            <person name="Wiegand S."/>
            <person name="Jogler M."/>
            <person name="Boedeker C."/>
            <person name="Pinto D."/>
            <person name="Vollmers J."/>
            <person name="Rivas-Marin E."/>
            <person name="Kohn T."/>
            <person name="Peeters S.H."/>
            <person name="Heuer A."/>
            <person name="Rast P."/>
            <person name="Oberbeckmann S."/>
            <person name="Bunk B."/>
            <person name="Jeske O."/>
            <person name="Meyerdierks A."/>
            <person name="Storesund J.E."/>
            <person name="Kallscheuer N."/>
            <person name="Luecker S."/>
            <person name="Lage O.M."/>
            <person name="Pohl T."/>
            <person name="Merkel B.J."/>
            <person name="Hornburger P."/>
            <person name="Mueller R.-W."/>
            <person name="Bruemmer F."/>
            <person name="Labrenz M."/>
            <person name="Spormann A.M."/>
            <person name="Op Den Camp H."/>
            <person name="Overmann J."/>
            <person name="Amann R."/>
            <person name="Jetten M.S.M."/>
            <person name="Mascher T."/>
            <person name="Medema M.H."/>
            <person name="Devos D.P."/>
            <person name="Kaster A.-K."/>
            <person name="Ovreas L."/>
            <person name="Rohde M."/>
            <person name="Galperin M.Y."/>
            <person name="Jogler C."/>
        </authorList>
    </citation>
    <scope>NUCLEOTIDE SEQUENCE [LARGE SCALE GENOMIC DNA]</scope>
    <source>
        <strain evidence="1 2">KOR42</strain>
    </source>
</reference>
<proteinExistence type="predicted"/>
<dbReference type="SUPFAM" id="SSF56219">
    <property type="entry name" value="DNase I-like"/>
    <property type="match status" value="1"/>
</dbReference>
<sequence length="142" mass="16326">MVYRSRGQDVSEMRGWQLHYETISKLQEDLLALRKRFPTHGLCLGGDLNQSRDGYVWPWGRQWYGTRQGRELLTTCLSQADMICVTEQDFTSTGKLKNKSTIDHLCLTRSWASRLLHVDVWEAELLGAEPISDHNGVYLNLG</sequence>
<name>A0A5C5VNC1_9PLAN</name>
<dbReference type="OrthoDB" id="572278at2"/>
<dbReference type="EMBL" id="SIHI01000056">
    <property type="protein sequence ID" value="TWT40068.1"/>
    <property type="molecule type" value="Genomic_DNA"/>
</dbReference>
<dbReference type="Proteomes" id="UP000317243">
    <property type="component" value="Unassembled WGS sequence"/>
</dbReference>
<evidence type="ECO:0000313" key="1">
    <source>
        <dbReference type="EMBL" id="TWT40068.1"/>
    </source>
</evidence>
<evidence type="ECO:0008006" key="3">
    <source>
        <dbReference type="Google" id="ProtNLM"/>
    </source>
</evidence>
<organism evidence="1 2">
    <name type="scientific">Thalassoglobus neptunius</name>
    <dbReference type="NCBI Taxonomy" id="1938619"/>
    <lineage>
        <taxon>Bacteria</taxon>
        <taxon>Pseudomonadati</taxon>
        <taxon>Planctomycetota</taxon>
        <taxon>Planctomycetia</taxon>
        <taxon>Planctomycetales</taxon>
        <taxon>Planctomycetaceae</taxon>
        <taxon>Thalassoglobus</taxon>
    </lineage>
</organism>
<protein>
    <recommendedName>
        <fullName evidence="3">Endonuclease/exonuclease/phosphatase domain-containing protein</fullName>
    </recommendedName>
</protein>